<dbReference type="AlphaFoldDB" id="A0A5Q0GVV4"/>
<dbReference type="InterPro" id="IPR014756">
    <property type="entry name" value="Ig_E-set"/>
</dbReference>
<keyword evidence="1" id="KW-0732">Signal</keyword>
<feature type="domain" description="CBM2" evidence="7">
    <location>
        <begin position="321"/>
        <end position="431"/>
    </location>
</feature>
<dbReference type="Gene3D" id="2.60.40.290">
    <property type="match status" value="1"/>
</dbReference>
<dbReference type="GO" id="GO:0030247">
    <property type="term" value="F:polysaccharide binding"/>
    <property type="evidence" value="ECO:0007669"/>
    <property type="project" value="UniProtKB-UniRule"/>
</dbReference>
<keyword evidence="2" id="KW-0119">Carbohydrate metabolism</keyword>
<proteinExistence type="predicted"/>
<evidence type="ECO:0000256" key="3">
    <source>
        <dbReference type="ARBA" id="ARBA00023295"/>
    </source>
</evidence>
<evidence type="ECO:0000313" key="9">
    <source>
        <dbReference type="Proteomes" id="UP000325787"/>
    </source>
</evidence>
<dbReference type="CDD" id="cd00063">
    <property type="entry name" value="FN3"/>
    <property type="match status" value="1"/>
</dbReference>
<dbReference type="SUPFAM" id="SSF81296">
    <property type="entry name" value="E set domains"/>
    <property type="match status" value="1"/>
</dbReference>
<protein>
    <submittedName>
        <fullName evidence="8">Cellulose-binding protein</fullName>
    </submittedName>
</protein>
<dbReference type="InterPro" id="IPR051024">
    <property type="entry name" value="GlcNAc_Chitin_IntDeg"/>
</dbReference>
<name>A0A5Q0GVV4_SACSY</name>
<dbReference type="SUPFAM" id="SSF49265">
    <property type="entry name" value="Fibronectin type III"/>
    <property type="match status" value="1"/>
</dbReference>
<dbReference type="CDD" id="cd21177">
    <property type="entry name" value="LPMO_AA10"/>
    <property type="match status" value="1"/>
</dbReference>
<dbReference type="GO" id="GO:0004553">
    <property type="term" value="F:hydrolase activity, hydrolyzing O-glycosyl compounds"/>
    <property type="evidence" value="ECO:0007669"/>
    <property type="project" value="InterPro"/>
</dbReference>
<dbReference type="OrthoDB" id="5179374at2"/>
<keyword evidence="3" id="KW-0326">Glycosidase</keyword>
<dbReference type="Gene3D" id="2.70.50.50">
    <property type="entry name" value="chitin-binding protein cbp21"/>
    <property type="match status" value="1"/>
</dbReference>
<keyword evidence="9" id="KW-1185">Reference proteome</keyword>
<sequence>MSVRLKRLGALAAAALGLVGITTVLNPGGVALAHGSMTYPPSRTYACYEDGRLNGNGDLNPTNPACAAAVQLGGKQPLWDWYGNLISQAGGRHREIIADGDLCGPTTKYDAYNLAREDWPTTTLRAGAPITFKYNAWAPHPGRWDQYVTRDGFDVTQPLKWSDLEPAPFDSVVNPSLGSGEYTWSGTLPNKSGRHVIYSIWQRSDSPEAFYSCSDVFFTGGGSGGDTQAPTAPGTPTATATGSSVSLSWTASSDNVGVSTYQVFREAGATDVPVASGSATSATVTGLSPDTAYQFYVVARDAAGNTSPPSAVVSVRTTGGGTGTPGACSVSYAVPSSWSGGFTANVSVRNTGTTAVNAWELAWDVPSGQGVGQAWSAQVTVSGGRATAKGASWNQNIQPGQSVSFGFNGTSQGTPVNPTSFTLNGATCATA</sequence>
<dbReference type="PANTHER" id="PTHR34823:SF1">
    <property type="entry name" value="CHITIN-BINDING TYPE-4 DOMAIN-CONTAINING PROTEIN"/>
    <property type="match status" value="1"/>
</dbReference>
<feature type="domain" description="Fibronectin type-III" evidence="6">
    <location>
        <begin position="232"/>
        <end position="320"/>
    </location>
</feature>
<dbReference type="Pfam" id="PF00553">
    <property type="entry name" value="CBM_2"/>
    <property type="match status" value="1"/>
</dbReference>
<dbReference type="InterPro" id="IPR001919">
    <property type="entry name" value="CBD2"/>
</dbReference>
<dbReference type="PANTHER" id="PTHR34823">
    <property type="entry name" value="GLCNAC-BINDING PROTEIN A"/>
    <property type="match status" value="1"/>
</dbReference>
<dbReference type="PROSITE" id="PS50853">
    <property type="entry name" value="FN3"/>
    <property type="match status" value="1"/>
</dbReference>
<organism evidence="8 9">
    <name type="scientific">Saccharothrix syringae</name>
    <name type="common">Nocardiopsis syringae</name>
    <dbReference type="NCBI Taxonomy" id="103733"/>
    <lineage>
        <taxon>Bacteria</taxon>
        <taxon>Bacillati</taxon>
        <taxon>Actinomycetota</taxon>
        <taxon>Actinomycetes</taxon>
        <taxon>Pseudonocardiales</taxon>
        <taxon>Pseudonocardiaceae</taxon>
        <taxon>Saccharothrix</taxon>
    </lineage>
</organism>
<feature type="compositionally biased region" description="Low complexity" evidence="5">
    <location>
        <begin position="226"/>
        <end position="242"/>
    </location>
</feature>
<evidence type="ECO:0000256" key="1">
    <source>
        <dbReference type="ARBA" id="ARBA00022729"/>
    </source>
</evidence>
<keyword evidence="4" id="KW-0624">Polysaccharide degradation</keyword>
<evidence type="ECO:0000256" key="2">
    <source>
        <dbReference type="ARBA" id="ARBA00023277"/>
    </source>
</evidence>
<evidence type="ECO:0000256" key="4">
    <source>
        <dbReference type="ARBA" id="ARBA00023326"/>
    </source>
</evidence>
<gene>
    <name evidence="8" type="ORF">EKG83_12015</name>
</gene>
<dbReference type="KEGG" id="ssyi:EKG83_12015"/>
<keyword evidence="3" id="KW-0378">Hydrolase</keyword>
<evidence type="ECO:0000256" key="5">
    <source>
        <dbReference type="SAM" id="MobiDB-lite"/>
    </source>
</evidence>
<evidence type="ECO:0000313" key="8">
    <source>
        <dbReference type="EMBL" id="QFZ18109.1"/>
    </source>
</evidence>
<dbReference type="SUPFAM" id="SSF49384">
    <property type="entry name" value="Carbohydrate-binding domain"/>
    <property type="match status" value="1"/>
</dbReference>
<dbReference type="PROSITE" id="PS51173">
    <property type="entry name" value="CBM2"/>
    <property type="match status" value="1"/>
</dbReference>
<dbReference type="InterPro" id="IPR004302">
    <property type="entry name" value="Cellulose/chitin-bd_N"/>
</dbReference>
<dbReference type="SMART" id="SM00060">
    <property type="entry name" value="FN3"/>
    <property type="match status" value="1"/>
</dbReference>
<dbReference type="InterPro" id="IPR003961">
    <property type="entry name" value="FN3_dom"/>
</dbReference>
<dbReference type="Gene3D" id="2.60.40.10">
    <property type="entry name" value="Immunoglobulins"/>
    <property type="match status" value="1"/>
</dbReference>
<dbReference type="SMART" id="SM00637">
    <property type="entry name" value="CBD_II"/>
    <property type="match status" value="1"/>
</dbReference>
<dbReference type="Proteomes" id="UP000325787">
    <property type="component" value="Chromosome"/>
</dbReference>
<dbReference type="Pfam" id="PF00041">
    <property type="entry name" value="fn3"/>
    <property type="match status" value="1"/>
</dbReference>
<dbReference type="RefSeq" id="WP_033427190.1">
    <property type="nucleotide sequence ID" value="NZ_CP034550.1"/>
</dbReference>
<accession>A0A5Q0GVV4</accession>
<reference evidence="9" key="1">
    <citation type="journal article" date="2021" name="Curr. Microbiol.">
        <title>Complete genome of nocamycin-producing strain Saccharothrix syringae NRRL B-16468 reveals the biosynthetic potential for secondary metabolites.</title>
        <authorList>
            <person name="Mo X."/>
            <person name="Yang S."/>
        </authorList>
    </citation>
    <scope>NUCLEOTIDE SEQUENCE [LARGE SCALE GENOMIC DNA]</scope>
    <source>
        <strain evidence="9">ATCC 51364 / DSM 43886 / JCM 6844 / KCTC 9398 / NBRC 14523 / NRRL B-16468 / INA 2240</strain>
    </source>
</reference>
<dbReference type="Pfam" id="PF03067">
    <property type="entry name" value="LPMO_10"/>
    <property type="match status" value="1"/>
</dbReference>
<dbReference type="InterPro" id="IPR013783">
    <property type="entry name" value="Ig-like_fold"/>
</dbReference>
<dbReference type="GO" id="GO:0000272">
    <property type="term" value="P:polysaccharide catabolic process"/>
    <property type="evidence" value="ECO:0007669"/>
    <property type="project" value="UniProtKB-KW"/>
</dbReference>
<feature type="region of interest" description="Disordered" evidence="5">
    <location>
        <begin position="224"/>
        <end position="243"/>
    </location>
</feature>
<evidence type="ECO:0000259" key="6">
    <source>
        <dbReference type="PROSITE" id="PS50853"/>
    </source>
</evidence>
<dbReference type="InterPro" id="IPR036116">
    <property type="entry name" value="FN3_sf"/>
</dbReference>
<evidence type="ECO:0000259" key="7">
    <source>
        <dbReference type="PROSITE" id="PS51173"/>
    </source>
</evidence>
<dbReference type="InterPro" id="IPR012291">
    <property type="entry name" value="CBM2_carb-bd_dom_sf"/>
</dbReference>
<dbReference type="InterPro" id="IPR008965">
    <property type="entry name" value="CBM2/CBM3_carb-bd_dom_sf"/>
</dbReference>
<dbReference type="EMBL" id="CP034550">
    <property type="protein sequence ID" value="QFZ18109.1"/>
    <property type="molecule type" value="Genomic_DNA"/>
</dbReference>